<name>A0ABV0L961_9PSEU</name>
<dbReference type="Proteomes" id="UP001440984">
    <property type="component" value="Unassembled WGS sequence"/>
</dbReference>
<comment type="caution">
    <text evidence="1">The sequence shown here is derived from an EMBL/GenBank/DDBJ whole genome shotgun (WGS) entry which is preliminary data.</text>
</comment>
<protein>
    <recommendedName>
        <fullName evidence="3">HEAT repeat domain-containing protein</fullName>
    </recommendedName>
</protein>
<accession>A0ABV0L961</accession>
<dbReference type="EMBL" id="JBDZYD010000002">
    <property type="protein sequence ID" value="MEQ0558840.1"/>
    <property type="molecule type" value="Genomic_DNA"/>
</dbReference>
<sequence>MAERLGGGGADLESGHARWEIYARAIEIPDEWPALLELVRSEPDISIASSVVLKVMEVVPASQRPDYVAALPAGKSREYAATRARELSIWETITKTSATSGEEEFDTRSWSTWLQLRAADSARDEAILEALSATGATKRIRAAAERRLLSIRASGD</sequence>
<evidence type="ECO:0008006" key="3">
    <source>
        <dbReference type="Google" id="ProtNLM"/>
    </source>
</evidence>
<reference evidence="1 2" key="1">
    <citation type="submission" date="2024-05" db="EMBL/GenBank/DDBJ databases">
        <authorList>
            <person name="Zhao H."/>
            <person name="Xu Y."/>
            <person name="Lin S."/>
            <person name="Spain J.C."/>
            <person name="Zhou N.-Y."/>
        </authorList>
    </citation>
    <scope>NUCLEOTIDE SEQUENCE [LARGE SCALE GENOMIC DNA]</scope>
    <source>
        <strain evidence="1 2">NEAU-NG30</strain>
    </source>
</reference>
<keyword evidence="2" id="KW-1185">Reference proteome</keyword>
<organism evidence="1 2">
    <name type="scientific">Amycolatopsis melonis</name>
    <dbReference type="NCBI Taxonomy" id="3156488"/>
    <lineage>
        <taxon>Bacteria</taxon>
        <taxon>Bacillati</taxon>
        <taxon>Actinomycetota</taxon>
        <taxon>Actinomycetes</taxon>
        <taxon>Pseudonocardiales</taxon>
        <taxon>Pseudonocardiaceae</taxon>
        <taxon>Amycolatopsis</taxon>
    </lineage>
</organism>
<evidence type="ECO:0000313" key="1">
    <source>
        <dbReference type="EMBL" id="MEQ0558840.1"/>
    </source>
</evidence>
<evidence type="ECO:0000313" key="2">
    <source>
        <dbReference type="Proteomes" id="UP001440984"/>
    </source>
</evidence>
<dbReference type="RefSeq" id="WP_348948459.1">
    <property type="nucleotide sequence ID" value="NZ_JBDZYD010000002.1"/>
</dbReference>
<proteinExistence type="predicted"/>
<gene>
    <name evidence="1" type="ORF">ABJI51_07145</name>
</gene>